<organism evidence="1 2">
    <name type="scientific">Platanthera zijinensis</name>
    <dbReference type="NCBI Taxonomy" id="2320716"/>
    <lineage>
        <taxon>Eukaryota</taxon>
        <taxon>Viridiplantae</taxon>
        <taxon>Streptophyta</taxon>
        <taxon>Embryophyta</taxon>
        <taxon>Tracheophyta</taxon>
        <taxon>Spermatophyta</taxon>
        <taxon>Magnoliopsida</taxon>
        <taxon>Liliopsida</taxon>
        <taxon>Asparagales</taxon>
        <taxon>Orchidaceae</taxon>
        <taxon>Orchidoideae</taxon>
        <taxon>Orchideae</taxon>
        <taxon>Orchidinae</taxon>
        <taxon>Platanthera</taxon>
    </lineage>
</organism>
<reference evidence="1 2" key="1">
    <citation type="journal article" date="2022" name="Nat. Plants">
        <title>Genomes of leafy and leafless Platanthera orchids illuminate the evolution of mycoheterotrophy.</title>
        <authorList>
            <person name="Li M.H."/>
            <person name="Liu K.W."/>
            <person name="Li Z."/>
            <person name="Lu H.C."/>
            <person name="Ye Q.L."/>
            <person name="Zhang D."/>
            <person name="Wang J.Y."/>
            <person name="Li Y.F."/>
            <person name="Zhong Z.M."/>
            <person name="Liu X."/>
            <person name="Yu X."/>
            <person name="Liu D.K."/>
            <person name="Tu X.D."/>
            <person name="Liu B."/>
            <person name="Hao Y."/>
            <person name="Liao X.Y."/>
            <person name="Jiang Y.T."/>
            <person name="Sun W.H."/>
            <person name="Chen J."/>
            <person name="Chen Y.Q."/>
            <person name="Ai Y."/>
            <person name="Zhai J.W."/>
            <person name="Wu S.S."/>
            <person name="Zhou Z."/>
            <person name="Hsiao Y.Y."/>
            <person name="Wu W.L."/>
            <person name="Chen Y.Y."/>
            <person name="Lin Y.F."/>
            <person name="Hsu J.L."/>
            <person name="Li C.Y."/>
            <person name="Wang Z.W."/>
            <person name="Zhao X."/>
            <person name="Zhong W.Y."/>
            <person name="Ma X.K."/>
            <person name="Ma L."/>
            <person name="Huang J."/>
            <person name="Chen G.Z."/>
            <person name="Huang M.Z."/>
            <person name="Huang L."/>
            <person name="Peng D.H."/>
            <person name="Luo Y.B."/>
            <person name="Zou S.Q."/>
            <person name="Chen S.P."/>
            <person name="Lan S."/>
            <person name="Tsai W.C."/>
            <person name="Van de Peer Y."/>
            <person name="Liu Z.J."/>
        </authorList>
    </citation>
    <scope>NUCLEOTIDE SEQUENCE [LARGE SCALE GENOMIC DNA]</scope>
    <source>
        <strain evidence="1">Lor287</strain>
    </source>
</reference>
<protein>
    <submittedName>
        <fullName evidence="1">Uncharacterized protein</fullName>
    </submittedName>
</protein>
<evidence type="ECO:0000313" key="2">
    <source>
        <dbReference type="Proteomes" id="UP001418222"/>
    </source>
</evidence>
<accession>A0AAP0AT62</accession>
<keyword evidence="2" id="KW-1185">Reference proteome</keyword>
<comment type="caution">
    <text evidence="1">The sequence shown here is derived from an EMBL/GenBank/DDBJ whole genome shotgun (WGS) entry which is preliminary data.</text>
</comment>
<dbReference type="EMBL" id="JBBWWQ010000021">
    <property type="protein sequence ID" value="KAK8914047.1"/>
    <property type="molecule type" value="Genomic_DNA"/>
</dbReference>
<evidence type="ECO:0000313" key="1">
    <source>
        <dbReference type="EMBL" id="KAK8914047.1"/>
    </source>
</evidence>
<name>A0AAP0AT62_9ASPA</name>
<dbReference type="Proteomes" id="UP001418222">
    <property type="component" value="Unassembled WGS sequence"/>
</dbReference>
<dbReference type="AlphaFoldDB" id="A0AAP0AT62"/>
<gene>
    <name evidence="1" type="ORF">KSP39_PZI024222</name>
</gene>
<sequence>MNSAPLFESVVGGGDLFNAPEPIIEEPLLELDPITAAICMMLNGEDVIAAEADDHLVSEIFYGCKKGLLEKSAINESFPEQPDLKFSTVHVEEDPDIEDWSIREEQLQKSVNSECRKSIELTRDCSLKPNLDGFQEIVLEDACGTRRAYSDGDILVRFLQDSLLSTLQLRLERPVAMIPPKGLGPVTNGNIFHMTIQLALLYEKLDILENLCLAR</sequence>
<proteinExistence type="predicted"/>